<sequence>MKDMNDLDGIRAKGVKALFGVNILLGIVALGSALALGKSVVPFAVPSLVFVLIGAWALRGGHALHHRIAATLGGACQVTLVIAAFAGHSWQMDAHMIFFAYIPMSAAMLCPASIVAAAVAALVHHLGLTFVMPSLVYPSVGLWENILRSLFHGTVVIAEAGALFYGVKRNVIRMQDLNAEKARLSEVMDTLSEEKAIIEAKEQAASEVVDRLHVGLAKVAKGNLDAEIAETFSAEYEDLRMSFNAAVDSLSGIISSVTTVSKQIGIDSTELAEVSSSVATSTEKQADALSRVTDSVEHIADGMQIAVGKAEDMQQRFDSTRTVTQSGTEVVRQAVETMDEIEQSSSQIDHVVALIEDIAFQTNLLALNAGVEAARAGEAGAGFAIVASEVRALAHRSAEAAQNINKLISQSNEHVGVGVSLVRQVGDALETILSEVNEVSGYITEIAAISNQQAESVQDIRGSMQTLGMETQGNAARSEEASASTSSLDASVEKLVDGLSGFVVKGGEPKEKSAGFRSARAA</sequence>
<evidence type="ECO:0000256" key="2">
    <source>
        <dbReference type="ARBA" id="ARBA00029447"/>
    </source>
</evidence>
<evidence type="ECO:0000256" key="3">
    <source>
        <dbReference type="PROSITE-ProRule" id="PRU00284"/>
    </source>
</evidence>
<evidence type="ECO:0000256" key="6">
    <source>
        <dbReference type="SAM" id="Phobius"/>
    </source>
</evidence>
<dbReference type="InterPro" id="IPR004089">
    <property type="entry name" value="MCPsignal_dom"/>
</dbReference>
<keyword evidence="4" id="KW-0175">Coiled coil</keyword>
<dbReference type="InterPro" id="IPR003660">
    <property type="entry name" value="HAMP_dom"/>
</dbReference>
<name>A0A4R1N871_9RHOB</name>
<dbReference type="GO" id="GO:0004888">
    <property type="term" value="F:transmembrane signaling receptor activity"/>
    <property type="evidence" value="ECO:0007669"/>
    <property type="project" value="InterPro"/>
</dbReference>
<reference evidence="9 10" key="1">
    <citation type="submission" date="2019-03" db="EMBL/GenBank/DDBJ databases">
        <title>Genomic Encyclopedia of Archaeal and Bacterial Type Strains, Phase II (KMG-II): from individual species to whole genera.</title>
        <authorList>
            <person name="Goeker M."/>
        </authorList>
    </citation>
    <scope>NUCLEOTIDE SEQUENCE [LARGE SCALE GENOMIC DNA]</scope>
    <source>
        <strain evidence="9 10">DSM 26433</strain>
    </source>
</reference>
<dbReference type="PANTHER" id="PTHR43531:SF11">
    <property type="entry name" value="METHYL-ACCEPTING CHEMOTAXIS PROTEIN 3"/>
    <property type="match status" value="1"/>
</dbReference>
<dbReference type="GO" id="GO:0007165">
    <property type="term" value="P:signal transduction"/>
    <property type="evidence" value="ECO:0007669"/>
    <property type="project" value="UniProtKB-KW"/>
</dbReference>
<feature type="domain" description="Methyl-accepting transducer" evidence="7">
    <location>
        <begin position="260"/>
        <end position="489"/>
    </location>
</feature>
<dbReference type="PROSITE" id="PS50885">
    <property type="entry name" value="HAMP"/>
    <property type="match status" value="1"/>
</dbReference>
<dbReference type="GO" id="GO:0016020">
    <property type="term" value="C:membrane"/>
    <property type="evidence" value="ECO:0007669"/>
    <property type="project" value="InterPro"/>
</dbReference>
<dbReference type="SMART" id="SM00283">
    <property type="entry name" value="MA"/>
    <property type="match status" value="1"/>
</dbReference>
<dbReference type="AlphaFoldDB" id="A0A4R1N871"/>
<evidence type="ECO:0000313" key="10">
    <source>
        <dbReference type="Proteomes" id="UP000295673"/>
    </source>
</evidence>
<evidence type="ECO:0000259" key="7">
    <source>
        <dbReference type="PROSITE" id="PS50111"/>
    </source>
</evidence>
<gene>
    <name evidence="9" type="ORF">BXY66_2617</name>
</gene>
<keyword evidence="10" id="KW-1185">Reference proteome</keyword>
<evidence type="ECO:0000259" key="8">
    <source>
        <dbReference type="PROSITE" id="PS50885"/>
    </source>
</evidence>
<feature type="region of interest" description="Disordered" evidence="5">
    <location>
        <begin position="469"/>
        <end position="488"/>
    </location>
</feature>
<dbReference type="InterPro" id="IPR051310">
    <property type="entry name" value="MCP_chemotaxis"/>
</dbReference>
<feature type="transmembrane region" description="Helical" evidence="6">
    <location>
        <begin position="68"/>
        <end position="86"/>
    </location>
</feature>
<dbReference type="SMART" id="SM00304">
    <property type="entry name" value="HAMP"/>
    <property type="match status" value="1"/>
</dbReference>
<evidence type="ECO:0000313" key="9">
    <source>
        <dbReference type="EMBL" id="TCL01304.1"/>
    </source>
</evidence>
<dbReference type="Pfam" id="PF00015">
    <property type="entry name" value="MCPsignal"/>
    <property type="match status" value="1"/>
</dbReference>
<comment type="caution">
    <text evidence="9">The sequence shown here is derived from an EMBL/GenBank/DDBJ whole genome shotgun (WGS) entry which is preliminary data.</text>
</comment>
<proteinExistence type="inferred from homology"/>
<accession>A0A4R1N871</accession>
<comment type="similarity">
    <text evidence="2">Belongs to the methyl-accepting chemotaxis (MCP) protein family.</text>
</comment>
<feature type="region of interest" description="Disordered" evidence="5">
    <location>
        <begin position="503"/>
        <end position="522"/>
    </location>
</feature>
<feature type="transmembrane region" description="Helical" evidence="6">
    <location>
        <begin position="98"/>
        <end position="126"/>
    </location>
</feature>
<dbReference type="PRINTS" id="PR00260">
    <property type="entry name" value="CHEMTRNSDUCR"/>
</dbReference>
<organism evidence="9 10">
    <name type="scientific">Shimia isoporae</name>
    <dbReference type="NCBI Taxonomy" id="647720"/>
    <lineage>
        <taxon>Bacteria</taxon>
        <taxon>Pseudomonadati</taxon>
        <taxon>Pseudomonadota</taxon>
        <taxon>Alphaproteobacteria</taxon>
        <taxon>Rhodobacterales</taxon>
        <taxon>Roseobacteraceae</taxon>
    </lineage>
</organism>
<evidence type="ECO:0000256" key="4">
    <source>
        <dbReference type="SAM" id="Coils"/>
    </source>
</evidence>
<dbReference type="InterPro" id="IPR004090">
    <property type="entry name" value="Chemotax_Me-accpt_rcpt"/>
</dbReference>
<feature type="transmembrane region" description="Helical" evidence="6">
    <location>
        <begin position="43"/>
        <end position="62"/>
    </location>
</feature>
<keyword evidence="6" id="KW-1133">Transmembrane helix</keyword>
<keyword evidence="6" id="KW-0472">Membrane</keyword>
<feature type="coiled-coil region" evidence="4">
    <location>
        <begin position="174"/>
        <end position="201"/>
    </location>
</feature>
<keyword evidence="3" id="KW-0807">Transducer</keyword>
<protein>
    <submittedName>
        <fullName evidence="9">Methyl-accepting chemotaxis sensory transducer</fullName>
    </submittedName>
</protein>
<dbReference type="Gene3D" id="1.10.287.950">
    <property type="entry name" value="Methyl-accepting chemotaxis protein"/>
    <property type="match status" value="1"/>
</dbReference>
<feature type="domain" description="HAMP" evidence="8">
    <location>
        <begin position="203"/>
        <end position="255"/>
    </location>
</feature>
<dbReference type="GO" id="GO:0006935">
    <property type="term" value="P:chemotaxis"/>
    <property type="evidence" value="ECO:0007669"/>
    <property type="project" value="UniProtKB-KW"/>
</dbReference>
<evidence type="ECO:0000256" key="1">
    <source>
        <dbReference type="ARBA" id="ARBA00022500"/>
    </source>
</evidence>
<feature type="transmembrane region" description="Helical" evidence="6">
    <location>
        <begin position="17"/>
        <end position="36"/>
    </location>
</feature>
<evidence type="ECO:0000256" key="5">
    <source>
        <dbReference type="SAM" id="MobiDB-lite"/>
    </source>
</evidence>
<keyword evidence="1" id="KW-0145">Chemotaxis</keyword>
<dbReference type="PROSITE" id="PS50111">
    <property type="entry name" value="CHEMOTAXIS_TRANSDUC_2"/>
    <property type="match status" value="1"/>
</dbReference>
<dbReference type="OrthoDB" id="354287at2"/>
<dbReference type="PANTHER" id="PTHR43531">
    <property type="entry name" value="PROTEIN ICFG"/>
    <property type="match status" value="1"/>
</dbReference>
<dbReference type="Proteomes" id="UP000295673">
    <property type="component" value="Unassembled WGS sequence"/>
</dbReference>
<keyword evidence="6" id="KW-0812">Transmembrane</keyword>
<dbReference type="SUPFAM" id="SSF58104">
    <property type="entry name" value="Methyl-accepting chemotaxis protein (MCP) signaling domain"/>
    <property type="match status" value="1"/>
</dbReference>
<dbReference type="EMBL" id="SMGR01000002">
    <property type="protein sequence ID" value="TCL01304.1"/>
    <property type="molecule type" value="Genomic_DNA"/>
</dbReference>
<dbReference type="RefSeq" id="WP_132860632.1">
    <property type="nucleotide sequence ID" value="NZ_SMGR01000002.1"/>
</dbReference>